<feature type="signal peptide" evidence="3">
    <location>
        <begin position="1"/>
        <end position="24"/>
    </location>
</feature>
<keyword evidence="5" id="KW-1185">Reference proteome</keyword>
<reference evidence="4" key="1">
    <citation type="submission" date="2022-10" db="EMBL/GenBank/DDBJ databases">
        <title>Comparative genomic analysis of Cohnella hashimotonis sp. nov., isolated from the International Space Station.</title>
        <authorList>
            <person name="Simpson A."/>
            <person name="Venkateswaran K."/>
        </authorList>
    </citation>
    <scope>NUCLEOTIDE SEQUENCE</scope>
    <source>
        <strain evidence="4">DSM 28161</strain>
    </source>
</reference>
<name>A0A9X4QU05_9BACL</name>
<comment type="caution">
    <text evidence="4">The sequence shown here is derived from an EMBL/GenBank/DDBJ whole genome shotgun (WGS) entry which is preliminary data.</text>
</comment>
<proteinExistence type="predicted"/>
<dbReference type="Proteomes" id="UP001153404">
    <property type="component" value="Unassembled WGS sequence"/>
</dbReference>
<dbReference type="Gene3D" id="3.40.190.10">
    <property type="entry name" value="Periplasmic binding protein-like II"/>
    <property type="match status" value="3"/>
</dbReference>
<dbReference type="AlphaFoldDB" id="A0A9X4QU05"/>
<feature type="chain" id="PRO_5040858715" evidence="3">
    <location>
        <begin position="25"/>
        <end position="537"/>
    </location>
</feature>
<dbReference type="EMBL" id="JAPDIA010000003">
    <property type="protein sequence ID" value="MDG0809967.1"/>
    <property type="molecule type" value="Genomic_DNA"/>
</dbReference>
<dbReference type="PANTHER" id="PTHR43649:SF33">
    <property type="entry name" value="POLYGALACTURONAN_RHAMNOGALACTURONAN-BINDING PROTEIN YTCQ"/>
    <property type="match status" value="1"/>
</dbReference>
<protein>
    <submittedName>
        <fullName evidence="4">Extracellular solute-binding protein</fullName>
    </submittedName>
</protein>
<dbReference type="PROSITE" id="PS51257">
    <property type="entry name" value="PROKAR_LIPOPROTEIN"/>
    <property type="match status" value="1"/>
</dbReference>
<dbReference type="RefSeq" id="WP_277531552.1">
    <property type="nucleotide sequence ID" value="NZ_JAPDIA010000003.1"/>
</dbReference>
<evidence type="ECO:0000256" key="1">
    <source>
        <dbReference type="ARBA" id="ARBA00022729"/>
    </source>
</evidence>
<evidence type="ECO:0000313" key="4">
    <source>
        <dbReference type="EMBL" id="MDG0809967.1"/>
    </source>
</evidence>
<dbReference type="SUPFAM" id="SSF53850">
    <property type="entry name" value="Periplasmic binding protein-like II"/>
    <property type="match status" value="1"/>
</dbReference>
<organism evidence="4 5">
    <name type="scientific">Cohnella rhizosphaerae</name>
    <dbReference type="NCBI Taxonomy" id="1457232"/>
    <lineage>
        <taxon>Bacteria</taxon>
        <taxon>Bacillati</taxon>
        <taxon>Bacillota</taxon>
        <taxon>Bacilli</taxon>
        <taxon>Bacillales</taxon>
        <taxon>Paenibacillaceae</taxon>
        <taxon>Cohnella</taxon>
    </lineage>
</organism>
<evidence type="ECO:0000256" key="2">
    <source>
        <dbReference type="SAM" id="MobiDB-lite"/>
    </source>
</evidence>
<feature type="compositionally biased region" description="Low complexity" evidence="2">
    <location>
        <begin position="33"/>
        <end position="53"/>
    </location>
</feature>
<accession>A0A9X4QU05</accession>
<dbReference type="PANTHER" id="PTHR43649">
    <property type="entry name" value="ARABINOSE-BINDING PROTEIN-RELATED"/>
    <property type="match status" value="1"/>
</dbReference>
<dbReference type="InterPro" id="IPR050490">
    <property type="entry name" value="Bact_solute-bd_prot1"/>
</dbReference>
<gene>
    <name evidence="4" type="ORF">OMP40_11890</name>
</gene>
<sequence length="537" mass="58995">MATKTKKRAVAVILLVTMLAALMAACSGKNENGGASASGSAGAKGSESAKPSATAEPPVTLDWLAYNSYGQPDANAPLVQMVEKKFNAKFNVWYVDNQKWVDQLNVKFAAGEMPDVLQIREQIPKYVDNGILAPIPEEKIRELAPTYAATIDKYDPNLWNAVKYDGKIYGLPSINLAGDYPTVVLWRQDWLDNVGITKIPETLDEFEAALLKFRNDDPDKDGKKDTYGLSSFAIPFVMGAFGYPGNNASYVMKDGKITFAAIQPEMKDALTVLNKWYKEELIDPEFVTGENTGGYWADSQALYNGRIGLTGNGMFYQWRNELFGGEDQGGGQYQNFIKAQPGGKLTFGKPPVGPSGKSGTLQWGVNSTAVGITNKAAEDPRKLETLLKMLETTFTDYDYYMTVLRGNEGEDWKKVDDSGKVLILNQSTSVADFSKKGVQVFNIMNNPDFDKKADADLYKFADSKKTTGYPPVIAPAVDSYAKYAGDLYKLATETYIKIILGEQPVSSFDAFVAKFKANGGDEIEKDVNEAYNKMLGK</sequence>
<keyword evidence="1 3" id="KW-0732">Signal</keyword>
<evidence type="ECO:0000313" key="5">
    <source>
        <dbReference type="Proteomes" id="UP001153404"/>
    </source>
</evidence>
<feature type="region of interest" description="Disordered" evidence="2">
    <location>
        <begin position="33"/>
        <end position="55"/>
    </location>
</feature>
<evidence type="ECO:0000256" key="3">
    <source>
        <dbReference type="SAM" id="SignalP"/>
    </source>
</evidence>